<keyword evidence="6" id="KW-0560">Oxidoreductase</keyword>
<dbReference type="PANTHER" id="PTHR43237">
    <property type="entry name" value="NADP-DEPENDENT MALIC ENZYME"/>
    <property type="match status" value="1"/>
</dbReference>
<dbReference type="Pfam" id="PF00390">
    <property type="entry name" value="malic"/>
    <property type="match status" value="1"/>
</dbReference>
<evidence type="ECO:0000256" key="9">
    <source>
        <dbReference type="PIRSR" id="PIRSR036684-2"/>
    </source>
</evidence>
<dbReference type="SMART" id="SM00919">
    <property type="entry name" value="Malic_M"/>
    <property type="match status" value="1"/>
</dbReference>
<dbReference type="CDD" id="cd05311">
    <property type="entry name" value="NAD_bind_2_malic_enz"/>
    <property type="match status" value="1"/>
</dbReference>
<comment type="similarity">
    <text evidence="3">In the N-terminal section; belongs to the malic enzymes family.</text>
</comment>
<evidence type="ECO:0000256" key="5">
    <source>
        <dbReference type="ARBA" id="ARBA00022723"/>
    </source>
</evidence>
<dbReference type="GO" id="GO:0004470">
    <property type="term" value="F:malic enzyme activity"/>
    <property type="evidence" value="ECO:0007669"/>
    <property type="project" value="InterPro"/>
</dbReference>
<dbReference type="AlphaFoldDB" id="A0A6C0GUL0"/>
<dbReference type="GO" id="GO:0006108">
    <property type="term" value="P:malate metabolic process"/>
    <property type="evidence" value="ECO:0007669"/>
    <property type="project" value="InterPro"/>
</dbReference>
<organism evidence="14 15">
    <name type="scientific">Rhodocytophaga rosea</name>
    <dbReference type="NCBI Taxonomy" id="2704465"/>
    <lineage>
        <taxon>Bacteria</taxon>
        <taxon>Pseudomonadati</taxon>
        <taxon>Bacteroidota</taxon>
        <taxon>Cytophagia</taxon>
        <taxon>Cytophagales</taxon>
        <taxon>Rhodocytophagaceae</taxon>
        <taxon>Rhodocytophaga</taxon>
    </lineage>
</organism>
<evidence type="ECO:0000256" key="6">
    <source>
        <dbReference type="ARBA" id="ARBA00023002"/>
    </source>
</evidence>
<dbReference type="Gene3D" id="3.40.50.10750">
    <property type="entry name" value="Isocitrate/Isopropylmalate dehydrogenase-like"/>
    <property type="match status" value="1"/>
</dbReference>
<dbReference type="InterPro" id="IPR012301">
    <property type="entry name" value="Malic_N_dom"/>
</dbReference>
<feature type="binding site" evidence="10">
    <location>
        <position position="161"/>
    </location>
    <ligand>
        <name>a divalent metal cation</name>
        <dbReference type="ChEBI" id="CHEBI:60240"/>
    </ligand>
</feature>
<dbReference type="InterPro" id="IPR045213">
    <property type="entry name" value="Malic_NAD-bd_bact_type"/>
</dbReference>
<name>A0A6C0GUL0_9BACT</name>
<comment type="similarity">
    <text evidence="4">In the C-terminal section; belongs to the phosphate acetyltransferase and butyryltransferase family.</text>
</comment>
<dbReference type="SMART" id="SM01274">
    <property type="entry name" value="malic"/>
    <property type="match status" value="1"/>
</dbReference>
<evidence type="ECO:0000259" key="12">
    <source>
        <dbReference type="SMART" id="SM00919"/>
    </source>
</evidence>
<dbReference type="InterPro" id="IPR036291">
    <property type="entry name" value="NAD(P)-bd_dom_sf"/>
</dbReference>
<feature type="active site" description="Proton acceptor" evidence="8">
    <location>
        <position position="93"/>
    </location>
</feature>
<dbReference type="InterPro" id="IPR002505">
    <property type="entry name" value="PTA_PTB"/>
</dbReference>
<dbReference type="SUPFAM" id="SSF53223">
    <property type="entry name" value="Aminoacid dehydrogenase-like, N-terminal domain"/>
    <property type="match status" value="1"/>
</dbReference>
<feature type="binding site" evidence="10">
    <location>
        <begin position="75"/>
        <end position="82"/>
    </location>
    <ligand>
        <name>NADP(+)</name>
        <dbReference type="ChEBI" id="CHEBI:58349"/>
    </ligand>
</feature>
<sequence>MKIRKEDALQYHTQGQPGKIEVIPTKMLSTQLDLALAYSPGVAEPCKAIANNYDDVYKYTAKGNLVGVISNGTAVLGLGNIGPDASKPVMEGKGVLFKKFAGIDVFDIEIDCHDPQQFIKIVKSLEPTFGGINLEDIKAPECFLIEQELKKQMNIPVMHDDQHGTAIISSAALLNALELVKKKIGDIRLVVNGAGASAIACTKLYMALGVQKKNIIMNDINGILRNDRQDLDEIRRQFATDLPVYTLEEAMMNADVFLGLSAANVITQEHLRRMAPNPIVFALANPDPEIAYELAMESRSDIIMATGRSDHPNQVNNVLGFPYIFRGALDVRATEINEEMKLAAVRAIATLAKEPVPELVNNAYENNALVFGREYLIPKPLDPRLITTISPAVAKAAIASGVARITISDWEQYHQELERRVGIDQKIMTRVIGRARQNPQRVVFAEADTYKILKAAQILQEENIAIPILLGNRERIGQIIRENHLELVDCEIIDVYEEEERTERYGNLLYEKRKRKGITCSEGKKMMQDRNYFGAMMVELGEADALISGLTKDYAKTIKPALQVIGVDRIVNRVAGMYIITNKKQSYFFADTTVNANPTADELVDIIGLTAEKVRFFDAEPRIAMLSYSNFGSNKGELPEKMISALQKAKAKYPDLIIDGEVQANIALSPRLLKENYPFSELAENGANTLIFPDLASGNIAYKLLQEIGGAEAIGPILMGMRKPVHVLQLGSSIREIINMVAIAVVEAQIHKSSPGEPARRKTETQPDTSLQAWTK</sequence>
<keyword evidence="7" id="KW-0511">Multifunctional enzyme</keyword>
<dbReference type="InterPro" id="IPR042113">
    <property type="entry name" value="P_AcTrfase_dom1"/>
</dbReference>
<dbReference type="GO" id="GO:0046872">
    <property type="term" value="F:metal ion binding"/>
    <property type="evidence" value="ECO:0007669"/>
    <property type="project" value="UniProtKB-KW"/>
</dbReference>
<dbReference type="InterPro" id="IPR012188">
    <property type="entry name" value="ME_PTA"/>
</dbReference>
<comment type="cofactor">
    <cofactor evidence="1">
        <name>Mn(2+)</name>
        <dbReference type="ChEBI" id="CHEBI:29035"/>
    </cofactor>
</comment>
<evidence type="ECO:0000259" key="13">
    <source>
        <dbReference type="SMART" id="SM01274"/>
    </source>
</evidence>
<dbReference type="Proteomes" id="UP000480178">
    <property type="component" value="Chromosome"/>
</dbReference>
<protein>
    <submittedName>
        <fullName evidence="14">NADP-dependent malic enzyme</fullName>
    </submittedName>
</protein>
<dbReference type="InterPro" id="IPR012302">
    <property type="entry name" value="Malic_NAD-bd"/>
</dbReference>
<evidence type="ECO:0000256" key="4">
    <source>
        <dbReference type="ARBA" id="ARBA00008756"/>
    </source>
</evidence>
<reference evidence="14 15" key="1">
    <citation type="submission" date="2020-01" db="EMBL/GenBank/DDBJ databases">
        <authorList>
            <person name="Kim M.K."/>
        </authorList>
    </citation>
    <scope>NUCLEOTIDE SEQUENCE [LARGE SCALE GENOMIC DNA]</scope>
    <source>
        <strain evidence="14 15">172606-1</strain>
    </source>
</reference>
<evidence type="ECO:0000256" key="2">
    <source>
        <dbReference type="ARBA" id="ARBA00001946"/>
    </source>
</evidence>
<dbReference type="InterPro" id="IPR037062">
    <property type="entry name" value="Malic_N_dom_sf"/>
</dbReference>
<dbReference type="GO" id="GO:0016616">
    <property type="term" value="F:oxidoreductase activity, acting on the CH-OH group of donors, NAD or NADP as acceptor"/>
    <property type="evidence" value="ECO:0007669"/>
    <property type="project" value="InterPro"/>
</dbReference>
<feature type="domain" description="Malic enzyme N-terminal" evidence="13">
    <location>
        <begin position="17"/>
        <end position="150"/>
    </location>
</feature>
<gene>
    <name evidence="14" type="ORF">GXP67_06395</name>
</gene>
<feature type="binding site" evidence="9">
    <location>
        <position position="136"/>
    </location>
    <ligand>
        <name>a divalent metal cation</name>
        <dbReference type="ChEBI" id="CHEBI:60240"/>
    </ligand>
</feature>
<dbReference type="SUPFAM" id="SSF51735">
    <property type="entry name" value="NAD(P)-binding Rossmann-fold domains"/>
    <property type="match status" value="1"/>
</dbReference>
<dbReference type="InterPro" id="IPR042112">
    <property type="entry name" value="P_AcTrfase_dom2"/>
</dbReference>
<feature type="domain" description="Malic enzyme NAD-binding" evidence="12">
    <location>
        <begin position="162"/>
        <end position="398"/>
    </location>
</feature>
<evidence type="ECO:0000313" key="15">
    <source>
        <dbReference type="Proteomes" id="UP000480178"/>
    </source>
</evidence>
<dbReference type="FunFam" id="3.40.50.10380:FF:000003">
    <property type="entry name" value="NADP-dependent malic enzyme"/>
    <property type="match status" value="1"/>
</dbReference>
<dbReference type="GO" id="GO:0051287">
    <property type="term" value="F:NAD binding"/>
    <property type="evidence" value="ECO:0007669"/>
    <property type="project" value="InterPro"/>
</dbReference>
<dbReference type="SUPFAM" id="SSF53659">
    <property type="entry name" value="Isocitrate/Isopropylmalate dehydrogenase-like"/>
    <property type="match status" value="1"/>
</dbReference>
<dbReference type="FunFam" id="3.40.50.720:FF:000095">
    <property type="entry name" value="NADP-dependent malic enzyme"/>
    <property type="match status" value="1"/>
</dbReference>
<dbReference type="Gene3D" id="3.40.50.10380">
    <property type="entry name" value="Malic enzyme, N-terminal domain"/>
    <property type="match status" value="1"/>
</dbReference>
<dbReference type="GO" id="GO:0016746">
    <property type="term" value="F:acyltransferase activity"/>
    <property type="evidence" value="ECO:0007669"/>
    <property type="project" value="InterPro"/>
</dbReference>
<keyword evidence="10" id="KW-0521">NADP</keyword>
<feature type="binding site" evidence="10">
    <location>
        <position position="285"/>
    </location>
    <ligand>
        <name>a divalent metal cation</name>
        <dbReference type="ChEBI" id="CHEBI:60240"/>
    </ligand>
</feature>
<feature type="compositionally biased region" description="Polar residues" evidence="11">
    <location>
        <begin position="766"/>
        <end position="776"/>
    </location>
</feature>
<dbReference type="Pfam" id="PF01515">
    <property type="entry name" value="PTA_PTB"/>
    <property type="match status" value="1"/>
</dbReference>
<dbReference type="Pfam" id="PF03949">
    <property type="entry name" value="Malic_M"/>
    <property type="match status" value="1"/>
</dbReference>
<dbReference type="EMBL" id="CP048222">
    <property type="protein sequence ID" value="QHT71911.1"/>
    <property type="molecule type" value="Genomic_DNA"/>
</dbReference>
<comment type="cofactor">
    <cofactor evidence="2">
        <name>Mg(2+)</name>
        <dbReference type="ChEBI" id="CHEBI:18420"/>
    </cofactor>
</comment>
<dbReference type="PIRSF" id="PIRSF036684">
    <property type="entry name" value="ME_PTA"/>
    <property type="match status" value="1"/>
</dbReference>
<evidence type="ECO:0000256" key="3">
    <source>
        <dbReference type="ARBA" id="ARBA00007686"/>
    </source>
</evidence>
<dbReference type="InterPro" id="IPR051674">
    <property type="entry name" value="Malate_Decarboxylase"/>
</dbReference>
<dbReference type="Gene3D" id="3.40.50.10950">
    <property type="match status" value="1"/>
</dbReference>
<evidence type="ECO:0000256" key="10">
    <source>
        <dbReference type="PIRSR" id="PIRSR036684-3"/>
    </source>
</evidence>
<dbReference type="PANTHER" id="PTHR43237:SF4">
    <property type="entry name" value="NADP-DEPENDENT MALIC ENZYME"/>
    <property type="match status" value="1"/>
</dbReference>
<dbReference type="InterPro" id="IPR046346">
    <property type="entry name" value="Aminoacid_DH-like_N_sf"/>
</dbReference>
<proteinExistence type="inferred from homology"/>
<keyword evidence="15" id="KW-1185">Reference proteome</keyword>
<dbReference type="KEGG" id="rhoz:GXP67_06395"/>
<evidence type="ECO:0000256" key="8">
    <source>
        <dbReference type="PIRSR" id="PIRSR036684-1"/>
    </source>
</evidence>
<evidence type="ECO:0000313" key="14">
    <source>
        <dbReference type="EMBL" id="QHT71911.1"/>
    </source>
</evidence>
<keyword evidence="5 9" id="KW-0479">Metal-binding</keyword>
<feature type="region of interest" description="Disordered" evidence="11">
    <location>
        <begin position="753"/>
        <end position="776"/>
    </location>
</feature>
<evidence type="ECO:0000256" key="11">
    <source>
        <dbReference type="SAM" id="MobiDB-lite"/>
    </source>
</evidence>
<evidence type="ECO:0000256" key="1">
    <source>
        <dbReference type="ARBA" id="ARBA00001936"/>
    </source>
</evidence>
<feature type="binding site" evidence="9">
    <location>
        <position position="135"/>
    </location>
    <ligand>
        <name>a divalent metal cation</name>
        <dbReference type="ChEBI" id="CHEBI:60240"/>
    </ligand>
</feature>
<accession>A0A6C0GUL0</accession>
<evidence type="ECO:0000256" key="7">
    <source>
        <dbReference type="ARBA" id="ARBA00023268"/>
    </source>
</evidence>
<dbReference type="Gene3D" id="3.40.50.720">
    <property type="entry name" value="NAD(P)-binding Rossmann-like Domain"/>
    <property type="match status" value="1"/>
</dbReference>